<dbReference type="EMBL" id="LJSK01000033">
    <property type="protein sequence ID" value="KPI89029.1"/>
    <property type="molecule type" value="Genomic_DNA"/>
</dbReference>
<evidence type="ECO:0000256" key="1">
    <source>
        <dbReference type="SAM" id="Phobius"/>
    </source>
</evidence>
<reference evidence="2 3" key="1">
    <citation type="journal article" date="2015" name="PLoS Pathog.">
        <title>Leptomonas seymouri: Adaptations to the Dixenous Life Cycle Analyzed by Genome Sequencing, Transcriptome Profiling and Co-infection with Leishmania donovani.</title>
        <authorList>
            <person name="Kraeva N."/>
            <person name="Butenko A."/>
            <person name="Hlavacova J."/>
            <person name="Kostygov A."/>
            <person name="Myskova J."/>
            <person name="Grybchuk D."/>
            <person name="Lestinova T."/>
            <person name="Votypka J."/>
            <person name="Volf P."/>
            <person name="Opperdoes F."/>
            <person name="Flegontov P."/>
            <person name="Lukes J."/>
            <person name="Yurchenko V."/>
        </authorList>
    </citation>
    <scope>NUCLEOTIDE SEQUENCE [LARGE SCALE GENOMIC DNA]</scope>
    <source>
        <strain evidence="2 3">ATCC 30220</strain>
    </source>
</reference>
<comment type="caution">
    <text evidence="2">The sequence shown here is derived from an EMBL/GenBank/DDBJ whole genome shotgun (WGS) entry which is preliminary data.</text>
</comment>
<dbReference type="OrthoDB" id="262994at2759"/>
<dbReference type="OMA" id="FRICWSC"/>
<evidence type="ECO:0000313" key="2">
    <source>
        <dbReference type="EMBL" id="KPI89029.1"/>
    </source>
</evidence>
<keyword evidence="3" id="KW-1185">Reference proteome</keyword>
<keyword evidence="1" id="KW-1133">Transmembrane helix</keyword>
<feature type="transmembrane region" description="Helical" evidence="1">
    <location>
        <begin position="107"/>
        <end position="127"/>
    </location>
</feature>
<feature type="transmembrane region" description="Helical" evidence="1">
    <location>
        <begin position="139"/>
        <end position="162"/>
    </location>
</feature>
<dbReference type="Proteomes" id="UP000038009">
    <property type="component" value="Unassembled WGS sequence"/>
</dbReference>
<keyword evidence="1" id="KW-0812">Transmembrane</keyword>
<dbReference type="AlphaFoldDB" id="A0A0N0P7P5"/>
<protein>
    <submittedName>
        <fullName evidence="2">Uncharacterized protein</fullName>
    </submittedName>
</protein>
<accession>A0A0N0P7P5</accession>
<gene>
    <name evidence="2" type="ORF">ABL78_1842</name>
</gene>
<sequence>MPTEAQRSGGAAAAKRSRLEYRRPWIVFYPTAVLFLLLNYLAFWTKTNETGTERLLPDYVASYAASRVYMREAAATGKSPSESVVFNTILFFEEDVMNFFFQLGLRWFRSLFGIQVVCVGAWLIHLFELGMCARICFSCSATLCTTALYVLCTTLAGFAQLVPLISARDAWLAKVKKTGEAPSGTSAQESRKQK</sequence>
<dbReference type="Pfam" id="PF14934">
    <property type="entry name" value="TMEM254"/>
    <property type="match status" value="1"/>
</dbReference>
<organism evidence="2 3">
    <name type="scientific">Leptomonas seymouri</name>
    <dbReference type="NCBI Taxonomy" id="5684"/>
    <lineage>
        <taxon>Eukaryota</taxon>
        <taxon>Discoba</taxon>
        <taxon>Euglenozoa</taxon>
        <taxon>Kinetoplastea</taxon>
        <taxon>Metakinetoplastina</taxon>
        <taxon>Trypanosomatida</taxon>
        <taxon>Trypanosomatidae</taxon>
        <taxon>Leishmaniinae</taxon>
        <taxon>Leptomonas</taxon>
    </lineage>
</organism>
<dbReference type="VEuPathDB" id="TriTrypDB:Lsey_0033_0070"/>
<evidence type="ECO:0000313" key="3">
    <source>
        <dbReference type="Proteomes" id="UP000038009"/>
    </source>
</evidence>
<name>A0A0N0P7P5_LEPSE</name>
<proteinExistence type="predicted"/>
<keyword evidence="1" id="KW-0472">Membrane</keyword>
<dbReference type="InterPro" id="IPR028110">
    <property type="entry name" value="TMEM254"/>
</dbReference>
<feature type="transmembrane region" description="Helical" evidence="1">
    <location>
        <begin position="25"/>
        <end position="44"/>
    </location>
</feature>